<dbReference type="AlphaFoldDB" id="A0A095YC45"/>
<proteinExistence type="predicted"/>
<feature type="chain" id="PRO_5001922501" description="Lipoprotein" evidence="3">
    <location>
        <begin position="29"/>
        <end position="280"/>
    </location>
</feature>
<feature type="region of interest" description="Disordered" evidence="1">
    <location>
        <begin position="259"/>
        <end position="280"/>
    </location>
</feature>
<reference evidence="4 5" key="1">
    <citation type="submission" date="2014-07" db="EMBL/GenBank/DDBJ databases">
        <authorList>
            <person name="McCorrison J."/>
            <person name="Sanka R."/>
            <person name="Torralba M."/>
            <person name="Gillis M."/>
            <person name="Haft D.H."/>
            <person name="Methe B."/>
            <person name="Sutton G."/>
            <person name="Nelson K.E."/>
        </authorList>
    </citation>
    <scope>NUCLEOTIDE SEQUENCE [LARGE SCALE GENOMIC DNA]</scope>
    <source>
        <strain evidence="4 5">DNF00011</strain>
    </source>
</reference>
<evidence type="ECO:0000256" key="1">
    <source>
        <dbReference type="SAM" id="MobiDB-lite"/>
    </source>
</evidence>
<keyword evidence="2" id="KW-0812">Transmembrane</keyword>
<dbReference type="EMBL" id="JRNH01000030">
    <property type="protein sequence ID" value="KGF19666.1"/>
    <property type="molecule type" value="Genomic_DNA"/>
</dbReference>
<accession>A0A095YC45</accession>
<evidence type="ECO:0000256" key="3">
    <source>
        <dbReference type="SAM" id="SignalP"/>
    </source>
</evidence>
<dbReference type="PROSITE" id="PS51257">
    <property type="entry name" value="PROKAR_LIPOPROTEIN"/>
    <property type="match status" value="1"/>
</dbReference>
<name>A0A095YC45_9MICC</name>
<feature type="signal peptide" evidence="3">
    <location>
        <begin position="1"/>
        <end position="28"/>
    </location>
</feature>
<comment type="caution">
    <text evidence="4">The sequence shown here is derived from an EMBL/GenBank/DDBJ whole genome shotgun (WGS) entry which is preliminary data.</text>
</comment>
<evidence type="ECO:0000313" key="4">
    <source>
        <dbReference type="EMBL" id="KGF19666.1"/>
    </source>
</evidence>
<feature type="transmembrane region" description="Helical" evidence="2">
    <location>
        <begin position="232"/>
        <end position="255"/>
    </location>
</feature>
<evidence type="ECO:0008006" key="6">
    <source>
        <dbReference type="Google" id="ProtNLM"/>
    </source>
</evidence>
<sequence>MRFTKSFRAVTAALFAGALALTGCSAGSAEKTQEKPTANKYTENIQIEAPDGVDGPLIANVRSKTELTDELLEELGKEHGVDNPDTKRTLEDEVTTWPEDLGVREDQVRLIGESHNVAFIEVDGLSMEGLYDMFRAKVTYTDKGTYLVEIRPMLVAPEEELNLTTEVSVTVPEPIEKANISGKVDGNTVTWSSDNYAEAMEGVEIKPMMDEAAGKTLTAETRPTTTVDQTPIWLSVVIFALGIIAAALMVALAVIPSKKASKSNTPKSNTAGADATEGNS</sequence>
<keyword evidence="2" id="KW-0472">Membrane</keyword>
<dbReference type="RefSeq" id="WP_035757455.1">
    <property type="nucleotide sequence ID" value="NZ_JRNH01000030.1"/>
</dbReference>
<keyword evidence="3" id="KW-0732">Signal</keyword>
<gene>
    <name evidence="4" type="ORF">HMPREF2128_09135</name>
</gene>
<evidence type="ECO:0000256" key="2">
    <source>
        <dbReference type="SAM" id="Phobius"/>
    </source>
</evidence>
<protein>
    <recommendedName>
        <fullName evidence="6">Lipoprotein</fullName>
    </recommendedName>
</protein>
<feature type="compositionally biased region" description="Polar residues" evidence="1">
    <location>
        <begin position="262"/>
        <end position="280"/>
    </location>
</feature>
<evidence type="ECO:0000313" key="5">
    <source>
        <dbReference type="Proteomes" id="UP000053528"/>
    </source>
</evidence>
<dbReference type="Proteomes" id="UP000053528">
    <property type="component" value="Unassembled WGS sequence"/>
</dbReference>
<keyword evidence="2" id="KW-1133">Transmembrane helix</keyword>
<organism evidence="4 5">
    <name type="scientific">Pseudoglutamicibacter albus DNF00011</name>
    <dbReference type="NCBI Taxonomy" id="1401063"/>
    <lineage>
        <taxon>Bacteria</taxon>
        <taxon>Bacillati</taxon>
        <taxon>Actinomycetota</taxon>
        <taxon>Actinomycetes</taxon>
        <taxon>Micrococcales</taxon>
        <taxon>Micrococcaceae</taxon>
        <taxon>Pseudoglutamicibacter</taxon>
    </lineage>
</organism>